<dbReference type="InterPro" id="IPR013750">
    <property type="entry name" value="GHMP_kinase_C_dom"/>
</dbReference>
<dbReference type="AlphaFoldDB" id="A0A2M8DMD5"/>
<evidence type="ECO:0000256" key="3">
    <source>
        <dbReference type="ARBA" id="ARBA00022679"/>
    </source>
</evidence>
<protein>
    <submittedName>
        <fullName evidence="13">Mevalonate kinase</fullName>
    </submittedName>
</protein>
<dbReference type="InterPro" id="IPR006204">
    <property type="entry name" value="GHMP_kinase_N_dom"/>
</dbReference>
<accession>A0A2M8DMD5</accession>
<feature type="domain" description="GHMP kinase N-terminal" evidence="11">
    <location>
        <begin position="103"/>
        <end position="183"/>
    </location>
</feature>
<keyword evidence="3" id="KW-0808">Transferase</keyword>
<organism evidence="13 14">
    <name type="scientific">Candidatus Nealsonbacteria bacterium CG_4_9_14_0_8_um_filter_35_12</name>
    <dbReference type="NCBI Taxonomy" id="1974692"/>
    <lineage>
        <taxon>Bacteria</taxon>
        <taxon>Candidatus Nealsoniibacteriota</taxon>
    </lineage>
</organism>
<sequence length="351" mass="38729">MIKTSAPGKVILLGEHAVVYNKLGIATSIDKRAYVTVSPAKESVTIESKNLNLRKSLSEEELFKLLREIENLKIELKDKTKAKETSKKIKKIGRDKLLASFFVIAKLAERFGFHGLEISIDSKVPKNLGSSSSVFAAIVLGVSALSGKELSKKEISNIANEGDIVTHGGLPSGIDANTVTYGGYLTYRKNKGSEPLDINFKIPLLIIDSGEPAKTGETVPYINKLSQEKPELVEDILDKLDKISQLGLETIKSRNLEEMGRLMTNFYWELKKLDISTPKLDEIIRISLKNQAFGAKPTGGWGGGCCIVLAKNKNQEKKLLTAFKKSGFKAFQTKLGVEGVRIEKEYKKRSL</sequence>
<dbReference type="InterPro" id="IPR020568">
    <property type="entry name" value="Ribosomal_Su5_D2-typ_SF"/>
</dbReference>
<dbReference type="InterPro" id="IPR014721">
    <property type="entry name" value="Ribsml_uS5_D2-typ_fold_subgr"/>
</dbReference>
<evidence type="ECO:0000256" key="9">
    <source>
        <dbReference type="ARBA" id="ARBA00029438"/>
    </source>
</evidence>
<name>A0A2M8DMD5_9BACT</name>
<comment type="pathway">
    <text evidence="9">Isoprenoid biosynthesis; isopentenyl diphosphate biosynthesis via mevalonate pathway; isopentenyl diphosphate from (R)-mevalonate: step 1/3.</text>
</comment>
<dbReference type="UniPathway" id="UPA00057">
    <property type="reaction ID" value="UER00098"/>
</dbReference>
<evidence type="ECO:0000256" key="1">
    <source>
        <dbReference type="ARBA" id="ARBA00022490"/>
    </source>
</evidence>
<evidence type="ECO:0000259" key="12">
    <source>
        <dbReference type="Pfam" id="PF08544"/>
    </source>
</evidence>
<dbReference type="GO" id="GO:0005524">
    <property type="term" value="F:ATP binding"/>
    <property type="evidence" value="ECO:0007669"/>
    <property type="project" value="UniProtKB-KW"/>
</dbReference>
<feature type="coiled-coil region" evidence="10">
    <location>
        <begin position="55"/>
        <end position="82"/>
    </location>
</feature>
<dbReference type="GO" id="GO:0005829">
    <property type="term" value="C:cytosol"/>
    <property type="evidence" value="ECO:0007669"/>
    <property type="project" value="TreeGrafter"/>
</dbReference>
<keyword evidence="4" id="KW-0547">Nucleotide-binding</keyword>
<dbReference type="GO" id="GO:0004496">
    <property type="term" value="F:mevalonate kinase activity"/>
    <property type="evidence" value="ECO:0007669"/>
    <property type="project" value="InterPro"/>
</dbReference>
<evidence type="ECO:0000256" key="7">
    <source>
        <dbReference type="ARBA" id="ARBA00022842"/>
    </source>
</evidence>
<evidence type="ECO:0000256" key="8">
    <source>
        <dbReference type="ARBA" id="ARBA00023098"/>
    </source>
</evidence>
<dbReference type="PANTHER" id="PTHR43290">
    <property type="entry name" value="MEVALONATE KINASE"/>
    <property type="match status" value="1"/>
</dbReference>
<evidence type="ECO:0000313" key="13">
    <source>
        <dbReference type="EMBL" id="PJB99296.1"/>
    </source>
</evidence>
<evidence type="ECO:0000256" key="6">
    <source>
        <dbReference type="ARBA" id="ARBA00022840"/>
    </source>
</evidence>
<dbReference type="Proteomes" id="UP000228875">
    <property type="component" value="Unassembled WGS sequence"/>
</dbReference>
<keyword evidence="6" id="KW-0067">ATP-binding</keyword>
<dbReference type="SUPFAM" id="SSF54211">
    <property type="entry name" value="Ribosomal protein S5 domain 2-like"/>
    <property type="match status" value="1"/>
</dbReference>
<dbReference type="EMBL" id="PFTB01000056">
    <property type="protein sequence ID" value="PJB99296.1"/>
    <property type="molecule type" value="Genomic_DNA"/>
</dbReference>
<dbReference type="Gene3D" id="3.30.70.890">
    <property type="entry name" value="GHMP kinase, C-terminal domain"/>
    <property type="match status" value="1"/>
</dbReference>
<keyword evidence="7" id="KW-0460">Magnesium</keyword>
<evidence type="ECO:0000256" key="10">
    <source>
        <dbReference type="SAM" id="Coils"/>
    </source>
</evidence>
<keyword evidence="8" id="KW-0443">Lipid metabolism</keyword>
<proteinExistence type="predicted"/>
<dbReference type="Pfam" id="PF00288">
    <property type="entry name" value="GHMP_kinases_N"/>
    <property type="match status" value="1"/>
</dbReference>
<dbReference type="SUPFAM" id="SSF55060">
    <property type="entry name" value="GHMP Kinase, C-terminal domain"/>
    <property type="match status" value="1"/>
</dbReference>
<dbReference type="GO" id="GO:0019287">
    <property type="term" value="P:isopentenyl diphosphate biosynthetic process, mevalonate pathway"/>
    <property type="evidence" value="ECO:0007669"/>
    <property type="project" value="UniProtKB-UniPathway"/>
</dbReference>
<evidence type="ECO:0000256" key="4">
    <source>
        <dbReference type="ARBA" id="ARBA00022741"/>
    </source>
</evidence>
<dbReference type="Gene3D" id="3.30.230.10">
    <property type="match status" value="1"/>
</dbReference>
<dbReference type="Pfam" id="PF08544">
    <property type="entry name" value="GHMP_kinases_C"/>
    <property type="match status" value="1"/>
</dbReference>
<dbReference type="InterPro" id="IPR036554">
    <property type="entry name" value="GHMP_kinase_C_sf"/>
</dbReference>
<dbReference type="InterPro" id="IPR006205">
    <property type="entry name" value="Mev_gal_kin"/>
</dbReference>
<dbReference type="NCBIfam" id="TIGR00549">
    <property type="entry name" value="mevalon_kin"/>
    <property type="match status" value="1"/>
</dbReference>
<evidence type="ECO:0000256" key="2">
    <source>
        <dbReference type="ARBA" id="ARBA00022516"/>
    </source>
</evidence>
<keyword evidence="5 13" id="KW-0418">Kinase</keyword>
<keyword evidence="10" id="KW-0175">Coiled coil</keyword>
<feature type="domain" description="GHMP kinase C-terminal" evidence="12">
    <location>
        <begin position="249"/>
        <end position="326"/>
    </location>
</feature>
<dbReference type="PANTHER" id="PTHR43290:SF2">
    <property type="entry name" value="MEVALONATE KINASE"/>
    <property type="match status" value="1"/>
</dbReference>
<keyword evidence="2" id="KW-0444">Lipid biosynthesis</keyword>
<evidence type="ECO:0000259" key="11">
    <source>
        <dbReference type="Pfam" id="PF00288"/>
    </source>
</evidence>
<gene>
    <name evidence="13" type="primary">mvk</name>
    <name evidence="13" type="ORF">CO077_02505</name>
</gene>
<dbReference type="PRINTS" id="PR00959">
    <property type="entry name" value="MEVGALKINASE"/>
</dbReference>
<comment type="caution">
    <text evidence="13">The sequence shown here is derived from an EMBL/GenBank/DDBJ whole genome shotgun (WGS) entry which is preliminary data.</text>
</comment>
<keyword evidence="1" id="KW-0963">Cytoplasm</keyword>
<reference evidence="14" key="1">
    <citation type="submission" date="2017-09" db="EMBL/GenBank/DDBJ databases">
        <title>Depth-based differentiation of microbial function through sediment-hosted aquifers and enrichment of novel symbionts in the deep terrestrial subsurface.</title>
        <authorList>
            <person name="Probst A.J."/>
            <person name="Ladd B."/>
            <person name="Jarett J.K."/>
            <person name="Geller-Mcgrath D.E."/>
            <person name="Sieber C.M.K."/>
            <person name="Emerson J.B."/>
            <person name="Anantharaman K."/>
            <person name="Thomas B.C."/>
            <person name="Malmstrom R."/>
            <person name="Stieglmeier M."/>
            <person name="Klingl A."/>
            <person name="Woyke T."/>
            <person name="Ryan C.M."/>
            <person name="Banfield J.F."/>
        </authorList>
    </citation>
    <scope>NUCLEOTIDE SEQUENCE [LARGE SCALE GENOMIC DNA]</scope>
</reference>
<evidence type="ECO:0000256" key="5">
    <source>
        <dbReference type="ARBA" id="ARBA00022777"/>
    </source>
</evidence>
<evidence type="ECO:0000313" key="14">
    <source>
        <dbReference type="Proteomes" id="UP000228875"/>
    </source>
</evidence>